<gene>
    <name evidence="2" type="ORF">GCM10009547_28810</name>
</gene>
<name>A0ABN1GYV0_9ACTN</name>
<comment type="caution">
    <text evidence="2">The sequence shown here is derived from an EMBL/GenBank/DDBJ whole genome shotgun (WGS) entry which is preliminary data.</text>
</comment>
<evidence type="ECO:0000259" key="1">
    <source>
        <dbReference type="Pfam" id="PF23212"/>
    </source>
</evidence>
<dbReference type="RefSeq" id="WP_344605905.1">
    <property type="nucleotide sequence ID" value="NZ_BAAAHE010000023.1"/>
</dbReference>
<evidence type="ECO:0000313" key="3">
    <source>
        <dbReference type="Proteomes" id="UP001500957"/>
    </source>
</evidence>
<sequence>MSNVTDDGSTFYLNVHERSFGQAHPSDDRLHRDANALIPDDPDLVETQYLGFNVPTAGIDAFNYVWAHPNLGTASGGAWAWQGENAGQLHSELFDMRNYLPISAVGELDSYILPNGYGVEVVKPLEELRITYEDASRGNAFDVTLSAFMPPAVIANGKHFEQGMRTRGSITLLGEQHTVDGFTIRDRSWGETRPEAPRLAPVVHWMTPVFGEDFAIHAFAVEDPTRKPIWDGLFEFSADRAAELSRGWVWKDGDLTYLESVTLTAEWDLTRRYPTAYRVDMVDVEDRRWSMTAELVAASNWYLWNNIYTPILLMRFECDGRSGYGDSQIGAWTDVVRRRLP</sequence>
<reference evidence="3" key="1">
    <citation type="journal article" date="2019" name="Int. J. Syst. Evol. Microbiol.">
        <title>The Global Catalogue of Microorganisms (GCM) 10K type strain sequencing project: providing services to taxonomists for standard genome sequencing and annotation.</title>
        <authorList>
            <consortium name="The Broad Institute Genomics Platform"/>
            <consortium name="The Broad Institute Genome Sequencing Center for Infectious Disease"/>
            <person name="Wu L."/>
            <person name="Ma J."/>
        </authorList>
    </citation>
    <scope>NUCLEOTIDE SEQUENCE [LARGE SCALE GENOMIC DNA]</scope>
    <source>
        <strain evidence="3">JCM 10671</strain>
    </source>
</reference>
<dbReference type="EMBL" id="BAAAHE010000023">
    <property type="protein sequence ID" value="GAA0623933.1"/>
    <property type="molecule type" value="Genomic_DNA"/>
</dbReference>
<protein>
    <recommendedName>
        <fullName evidence="1">DUF7064 domain-containing protein</fullName>
    </recommendedName>
</protein>
<dbReference type="Pfam" id="PF23212">
    <property type="entry name" value="DUF7064"/>
    <property type="match status" value="1"/>
</dbReference>
<organism evidence="2 3">
    <name type="scientific">Sporichthya brevicatena</name>
    <dbReference type="NCBI Taxonomy" id="171442"/>
    <lineage>
        <taxon>Bacteria</taxon>
        <taxon>Bacillati</taxon>
        <taxon>Actinomycetota</taxon>
        <taxon>Actinomycetes</taxon>
        <taxon>Sporichthyales</taxon>
        <taxon>Sporichthyaceae</taxon>
        <taxon>Sporichthya</taxon>
    </lineage>
</organism>
<dbReference type="SUPFAM" id="SSF159245">
    <property type="entry name" value="AttH-like"/>
    <property type="match status" value="1"/>
</dbReference>
<dbReference type="InterPro" id="IPR055492">
    <property type="entry name" value="DUF7064"/>
</dbReference>
<feature type="domain" description="DUF7064" evidence="1">
    <location>
        <begin position="203"/>
        <end position="329"/>
    </location>
</feature>
<evidence type="ECO:0000313" key="2">
    <source>
        <dbReference type="EMBL" id="GAA0623933.1"/>
    </source>
</evidence>
<accession>A0ABN1GYV0</accession>
<keyword evidence="3" id="KW-1185">Reference proteome</keyword>
<proteinExistence type="predicted"/>
<dbReference type="Proteomes" id="UP001500957">
    <property type="component" value="Unassembled WGS sequence"/>
</dbReference>